<reference evidence="2 3" key="1">
    <citation type="journal article" date="2024" name="BMC Biol.">
        <title>Comparative genomics of Ascetosporea gives new insight into the evolutionary basis for animal parasitism in Rhizaria.</title>
        <authorList>
            <person name="Hiltunen Thoren M."/>
            <person name="Onut-Brannstrom I."/>
            <person name="Alfjorden A."/>
            <person name="Peckova H."/>
            <person name="Swords F."/>
            <person name="Hooper C."/>
            <person name="Holzer A.S."/>
            <person name="Bass D."/>
            <person name="Burki F."/>
        </authorList>
    </citation>
    <scope>NUCLEOTIDE SEQUENCE [LARGE SCALE GENOMIC DNA]</scope>
    <source>
        <strain evidence="2">20-A016</strain>
    </source>
</reference>
<keyword evidence="1" id="KW-0472">Membrane</keyword>
<feature type="transmembrane region" description="Helical" evidence="1">
    <location>
        <begin position="12"/>
        <end position="30"/>
    </location>
</feature>
<keyword evidence="3" id="KW-1185">Reference proteome</keyword>
<dbReference type="EMBL" id="JBDODL010006927">
    <property type="protein sequence ID" value="MES1923567.1"/>
    <property type="molecule type" value="Genomic_DNA"/>
</dbReference>
<accession>A0ABV2AVD0</accession>
<keyword evidence="1" id="KW-1133">Transmembrane helix</keyword>
<evidence type="ECO:0008006" key="4">
    <source>
        <dbReference type="Google" id="ProtNLM"/>
    </source>
</evidence>
<evidence type="ECO:0000256" key="1">
    <source>
        <dbReference type="SAM" id="Phobius"/>
    </source>
</evidence>
<proteinExistence type="predicted"/>
<protein>
    <recommendedName>
        <fullName evidence="4">Transposase</fullName>
    </recommendedName>
</protein>
<organism evidence="2 3">
    <name type="scientific">Bonamia ostreae</name>
    <dbReference type="NCBI Taxonomy" id="126728"/>
    <lineage>
        <taxon>Eukaryota</taxon>
        <taxon>Sar</taxon>
        <taxon>Rhizaria</taxon>
        <taxon>Endomyxa</taxon>
        <taxon>Ascetosporea</taxon>
        <taxon>Haplosporida</taxon>
        <taxon>Bonamia</taxon>
    </lineage>
</organism>
<sequence>MNSWKGIEKGFRLWVDIASFLCVTFLRMVTKPRTVMPKSLVNEVLRLCHDLPVIGQEGYLRT</sequence>
<evidence type="ECO:0000313" key="2">
    <source>
        <dbReference type="EMBL" id="MES1923567.1"/>
    </source>
</evidence>
<gene>
    <name evidence="2" type="ORF">MHBO_005161</name>
</gene>
<keyword evidence="1" id="KW-0812">Transmembrane</keyword>
<evidence type="ECO:0000313" key="3">
    <source>
        <dbReference type="Proteomes" id="UP001439008"/>
    </source>
</evidence>
<name>A0ABV2AVD0_9EUKA</name>
<dbReference type="Proteomes" id="UP001439008">
    <property type="component" value="Unassembled WGS sequence"/>
</dbReference>
<comment type="caution">
    <text evidence="2">The sequence shown here is derived from an EMBL/GenBank/DDBJ whole genome shotgun (WGS) entry which is preliminary data.</text>
</comment>